<reference evidence="1 2" key="1">
    <citation type="journal article" date="2018" name="Front. Plant Sci.">
        <title>Red Clover (Trifolium pratense) and Zigzag Clover (T. medium) - A Picture of Genomic Similarities and Differences.</title>
        <authorList>
            <person name="Dluhosova J."/>
            <person name="Istvanek J."/>
            <person name="Nedelnik J."/>
            <person name="Repkova J."/>
        </authorList>
    </citation>
    <scope>NUCLEOTIDE SEQUENCE [LARGE SCALE GENOMIC DNA]</scope>
    <source>
        <strain evidence="2">cv. 10/8</strain>
        <tissue evidence="1">Leaf</tissue>
    </source>
</reference>
<comment type="caution">
    <text evidence="1">The sequence shown here is derived from an EMBL/GenBank/DDBJ whole genome shotgun (WGS) entry which is preliminary data.</text>
</comment>
<feature type="non-terminal residue" evidence="1">
    <location>
        <position position="1"/>
    </location>
</feature>
<evidence type="ECO:0000313" key="2">
    <source>
        <dbReference type="Proteomes" id="UP000265520"/>
    </source>
</evidence>
<dbReference type="AlphaFoldDB" id="A0A392TFA6"/>
<keyword evidence="2" id="KW-1185">Reference proteome</keyword>
<protein>
    <submittedName>
        <fullName evidence="1">Uncharacterized protein</fullName>
    </submittedName>
</protein>
<sequence>SYNHAFPVLIPTQRRLASSPIKCFIRSHSNARMIAVVVGELYQWQDVVPTSSVI</sequence>
<dbReference type="EMBL" id="LXQA010549191">
    <property type="protein sequence ID" value="MCI58615.1"/>
    <property type="molecule type" value="Genomic_DNA"/>
</dbReference>
<accession>A0A392TFA6</accession>
<organism evidence="1 2">
    <name type="scientific">Trifolium medium</name>
    <dbReference type="NCBI Taxonomy" id="97028"/>
    <lineage>
        <taxon>Eukaryota</taxon>
        <taxon>Viridiplantae</taxon>
        <taxon>Streptophyta</taxon>
        <taxon>Embryophyta</taxon>
        <taxon>Tracheophyta</taxon>
        <taxon>Spermatophyta</taxon>
        <taxon>Magnoliopsida</taxon>
        <taxon>eudicotyledons</taxon>
        <taxon>Gunneridae</taxon>
        <taxon>Pentapetalae</taxon>
        <taxon>rosids</taxon>
        <taxon>fabids</taxon>
        <taxon>Fabales</taxon>
        <taxon>Fabaceae</taxon>
        <taxon>Papilionoideae</taxon>
        <taxon>50 kb inversion clade</taxon>
        <taxon>NPAAA clade</taxon>
        <taxon>Hologalegina</taxon>
        <taxon>IRL clade</taxon>
        <taxon>Trifolieae</taxon>
        <taxon>Trifolium</taxon>
    </lineage>
</organism>
<dbReference type="Proteomes" id="UP000265520">
    <property type="component" value="Unassembled WGS sequence"/>
</dbReference>
<proteinExistence type="predicted"/>
<name>A0A392TFA6_9FABA</name>
<evidence type="ECO:0000313" key="1">
    <source>
        <dbReference type="EMBL" id="MCI58615.1"/>
    </source>
</evidence>